<dbReference type="Proteomes" id="UP000499080">
    <property type="component" value="Unassembled WGS sequence"/>
</dbReference>
<evidence type="ECO:0000313" key="2">
    <source>
        <dbReference type="Proteomes" id="UP000499080"/>
    </source>
</evidence>
<keyword evidence="2" id="KW-1185">Reference proteome</keyword>
<organism evidence="1 2">
    <name type="scientific">Araneus ventricosus</name>
    <name type="common">Orbweaver spider</name>
    <name type="synonym">Epeira ventricosa</name>
    <dbReference type="NCBI Taxonomy" id="182803"/>
    <lineage>
        <taxon>Eukaryota</taxon>
        <taxon>Metazoa</taxon>
        <taxon>Ecdysozoa</taxon>
        <taxon>Arthropoda</taxon>
        <taxon>Chelicerata</taxon>
        <taxon>Arachnida</taxon>
        <taxon>Araneae</taxon>
        <taxon>Araneomorphae</taxon>
        <taxon>Entelegynae</taxon>
        <taxon>Araneoidea</taxon>
        <taxon>Araneidae</taxon>
        <taxon>Araneus</taxon>
    </lineage>
</organism>
<dbReference type="AlphaFoldDB" id="A0A4Y2EEZ2"/>
<dbReference type="OrthoDB" id="1099063at2759"/>
<gene>
    <name evidence="1" type="ORF">AVEN_120945_1</name>
</gene>
<dbReference type="EMBL" id="BGPR01000583">
    <property type="protein sequence ID" value="GBM27357.1"/>
    <property type="molecule type" value="Genomic_DNA"/>
</dbReference>
<protein>
    <submittedName>
        <fullName evidence="1">Uncharacterized protein</fullName>
    </submittedName>
</protein>
<sequence>MTRTAPELTPSAPSYLPCHTSGRMFGRNVCFTVQQAPYTANLWWNWVLNLDPSGIEAETLPVGHRHMETLESDKFDTSRRKKFPYDFI</sequence>
<name>A0A4Y2EEZ2_ARAVE</name>
<reference evidence="1 2" key="1">
    <citation type="journal article" date="2019" name="Sci. Rep.">
        <title>Orb-weaving spider Araneus ventricosus genome elucidates the spidroin gene catalogue.</title>
        <authorList>
            <person name="Kono N."/>
            <person name="Nakamura H."/>
            <person name="Ohtoshi R."/>
            <person name="Moran D.A.P."/>
            <person name="Shinohara A."/>
            <person name="Yoshida Y."/>
            <person name="Fujiwara M."/>
            <person name="Mori M."/>
            <person name="Tomita M."/>
            <person name="Arakawa K."/>
        </authorList>
    </citation>
    <scope>NUCLEOTIDE SEQUENCE [LARGE SCALE GENOMIC DNA]</scope>
</reference>
<accession>A0A4Y2EEZ2</accession>
<proteinExistence type="predicted"/>
<comment type="caution">
    <text evidence="1">The sequence shown here is derived from an EMBL/GenBank/DDBJ whole genome shotgun (WGS) entry which is preliminary data.</text>
</comment>
<evidence type="ECO:0000313" key="1">
    <source>
        <dbReference type="EMBL" id="GBM27357.1"/>
    </source>
</evidence>